<name>A0A0F9JYN1_9ZZZZ</name>
<keyword evidence="1" id="KW-0472">Membrane</keyword>
<keyword evidence="1" id="KW-1133">Transmembrane helix</keyword>
<accession>A0A0F9JYN1</accession>
<feature type="transmembrane region" description="Helical" evidence="1">
    <location>
        <begin position="36"/>
        <end position="57"/>
    </location>
</feature>
<feature type="transmembrane region" description="Helical" evidence="1">
    <location>
        <begin position="166"/>
        <end position="185"/>
    </location>
</feature>
<sequence>MKFDGYTVQARLKPSLLVWLPVALAIVAWWPEKFVGWGFLVGISATCGLTLLLAEVGRDQGKQKEKMLFERWGGKPTTQLLRHRDDRIDANTKARYHQKLETLVPGVTLPTRQEEDADREAADAAYSSCVRYLIERTRSKKEFPLVFKELVSYGFRRNLWGMKAPGVLLAVLGSLASSVAVGVGWGASVPAAAIAATAVSAVLVACWLIHITRQWVQTVAFAYAERLLASLEKL</sequence>
<dbReference type="AlphaFoldDB" id="A0A0F9JYN1"/>
<reference evidence="2" key="1">
    <citation type="journal article" date="2015" name="Nature">
        <title>Complex archaea that bridge the gap between prokaryotes and eukaryotes.</title>
        <authorList>
            <person name="Spang A."/>
            <person name="Saw J.H."/>
            <person name="Jorgensen S.L."/>
            <person name="Zaremba-Niedzwiedzka K."/>
            <person name="Martijn J."/>
            <person name="Lind A.E."/>
            <person name="van Eijk R."/>
            <person name="Schleper C."/>
            <person name="Guy L."/>
            <person name="Ettema T.J."/>
        </authorList>
    </citation>
    <scope>NUCLEOTIDE SEQUENCE</scope>
</reference>
<evidence type="ECO:0000313" key="2">
    <source>
        <dbReference type="EMBL" id="KKM67591.1"/>
    </source>
</evidence>
<comment type="caution">
    <text evidence="2">The sequence shown here is derived from an EMBL/GenBank/DDBJ whole genome shotgun (WGS) entry which is preliminary data.</text>
</comment>
<evidence type="ECO:0000256" key="1">
    <source>
        <dbReference type="SAM" id="Phobius"/>
    </source>
</evidence>
<proteinExistence type="predicted"/>
<organism evidence="2">
    <name type="scientific">marine sediment metagenome</name>
    <dbReference type="NCBI Taxonomy" id="412755"/>
    <lineage>
        <taxon>unclassified sequences</taxon>
        <taxon>metagenomes</taxon>
        <taxon>ecological metagenomes</taxon>
    </lineage>
</organism>
<feature type="transmembrane region" description="Helical" evidence="1">
    <location>
        <begin position="191"/>
        <end position="209"/>
    </location>
</feature>
<gene>
    <name evidence="2" type="ORF">LCGC14_1469610</name>
</gene>
<dbReference type="EMBL" id="LAZR01010322">
    <property type="protein sequence ID" value="KKM67591.1"/>
    <property type="molecule type" value="Genomic_DNA"/>
</dbReference>
<protein>
    <submittedName>
        <fullName evidence="2">Uncharacterized protein</fullName>
    </submittedName>
</protein>
<feature type="transmembrane region" description="Helical" evidence="1">
    <location>
        <begin position="12"/>
        <end position="30"/>
    </location>
</feature>
<keyword evidence="1" id="KW-0812">Transmembrane</keyword>